<dbReference type="PANTHER" id="PTHR16861">
    <property type="entry name" value="GLYCOPROTEIN 38"/>
    <property type="match status" value="1"/>
</dbReference>
<dbReference type="EMBL" id="KV745178">
    <property type="protein sequence ID" value="OCK76798.1"/>
    <property type="molecule type" value="Genomic_DNA"/>
</dbReference>
<evidence type="ECO:0000256" key="1">
    <source>
        <dbReference type="SAM" id="MobiDB-lite"/>
    </source>
</evidence>
<dbReference type="AlphaFoldDB" id="A0A8E2E416"/>
<proteinExistence type="predicted"/>
<dbReference type="PANTHER" id="PTHR16861:SF4">
    <property type="entry name" value="SH3 DOMAIN PROTEIN (AFU_ORTHOLOGUE AFUA_1G13610)"/>
    <property type="match status" value="1"/>
</dbReference>
<name>A0A8E2E416_9PEZI</name>
<dbReference type="OrthoDB" id="3689214at2759"/>
<evidence type="ECO:0000313" key="4">
    <source>
        <dbReference type="EMBL" id="OCK76798.1"/>
    </source>
</evidence>
<feature type="signal peptide" evidence="3">
    <location>
        <begin position="1"/>
        <end position="19"/>
    </location>
</feature>
<gene>
    <name evidence="4" type="ORF">K432DRAFT_445780</name>
</gene>
<feature type="chain" id="PRO_5034316511" description="Mid2 domain-containing protein" evidence="3">
    <location>
        <begin position="20"/>
        <end position="270"/>
    </location>
</feature>
<evidence type="ECO:0008006" key="6">
    <source>
        <dbReference type="Google" id="ProtNLM"/>
    </source>
</evidence>
<reference evidence="4 5" key="1">
    <citation type="journal article" date="2016" name="Nat. Commun.">
        <title>Ectomycorrhizal ecology is imprinted in the genome of the dominant symbiotic fungus Cenococcum geophilum.</title>
        <authorList>
            <consortium name="DOE Joint Genome Institute"/>
            <person name="Peter M."/>
            <person name="Kohler A."/>
            <person name="Ohm R.A."/>
            <person name="Kuo A."/>
            <person name="Krutzmann J."/>
            <person name="Morin E."/>
            <person name="Arend M."/>
            <person name="Barry K.W."/>
            <person name="Binder M."/>
            <person name="Choi C."/>
            <person name="Clum A."/>
            <person name="Copeland A."/>
            <person name="Grisel N."/>
            <person name="Haridas S."/>
            <person name="Kipfer T."/>
            <person name="LaButti K."/>
            <person name="Lindquist E."/>
            <person name="Lipzen A."/>
            <person name="Maire R."/>
            <person name="Meier B."/>
            <person name="Mihaltcheva S."/>
            <person name="Molinier V."/>
            <person name="Murat C."/>
            <person name="Poggeler S."/>
            <person name="Quandt C.A."/>
            <person name="Sperisen C."/>
            <person name="Tritt A."/>
            <person name="Tisserant E."/>
            <person name="Crous P.W."/>
            <person name="Henrissat B."/>
            <person name="Nehls U."/>
            <person name="Egli S."/>
            <person name="Spatafora J.W."/>
            <person name="Grigoriev I.V."/>
            <person name="Martin F.M."/>
        </authorList>
    </citation>
    <scope>NUCLEOTIDE SEQUENCE [LARGE SCALE GENOMIC DNA]</scope>
    <source>
        <strain evidence="4 5">CBS 459.81</strain>
    </source>
</reference>
<evidence type="ECO:0000256" key="2">
    <source>
        <dbReference type="SAM" id="Phobius"/>
    </source>
</evidence>
<dbReference type="Proteomes" id="UP000250266">
    <property type="component" value="Unassembled WGS sequence"/>
</dbReference>
<organism evidence="4 5">
    <name type="scientific">Lepidopterella palustris CBS 459.81</name>
    <dbReference type="NCBI Taxonomy" id="1314670"/>
    <lineage>
        <taxon>Eukaryota</taxon>
        <taxon>Fungi</taxon>
        <taxon>Dikarya</taxon>
        <taxon>Ascomycota</taxon>
        <taxon>Pezizomycotina</taxon>
        <taxon>Dothideomycetes</taxon>
        <taxon>Pleosporomycetidae</taxon>
        <taxon>Mytilinidiales</taxon>
        <taxon>Argynnaceae</taxon>
        <taxon>Lepidopterella</taxon>
    </lineage>
</organism>
<keyword evidence="2" id="KW-1133">Transmembrane helix</keyword>
<feature type="region of interest" description="Disordered" evidence="1">
    <location>
        <begin position="142"/>
        <end position="170"/>
    </location>
</feature>
<accession>A0A8E2E416</accession>
<keyword evidence="3" id="KW-0732">Signal</keyword>
<evidence type="ECO:0000313" key="5">
    <source>
        <dbReference type="Proteomes" id="UP000250266"/>
    </source>
</evidence>
<feature type="transmembrane region" description="Helical" evidence="2">
    <location>
        <begin position="180"/>
        <end position="203"/>
    </location>
</feature>
<sequence>MGYAHFFLALSCIPRFCLGQYQFYTPNNNTDFSQTWQISDTIPIAWQSGWHGVGDALTNPDLWISWFDEDTFSQLLQESVSLATGGSLNWKVNISNSIVLKSPRFVFRFMPHSDPPIYTSTQNEAPSRGFYIEPATNSQSTLVSSASTDSSTSLSSSSPTASPSSTTSAVASNPGLSAGAIAGIVIGAVALVALAALGMGFLLRYRNRTNRSMIAEEVAKHERYEVSGMPQQESLMQYKHAADIPEFDGTQVPIEMDAMGSYGFGGPRAN</sequence>
<protein>
    <recommendedName>
        <fullName evidence="6">Mid2 domain-containing protein</fullName>
    </recommendedName>
</protein>
<evidence type="ECO:0000256" key="3">
    <source>
        <dbReference type="SAM" id="SignalP"/>
    </source>
</evidence>
<keyword evidence="2" id="KW-0472">Membrane</keyword>
<keyword evidence="2" id="KW-0812">Transmembrane</keyword>
<keyword evidence="5" id="KW-1185">Reference proteome</keyword>